<dbReference type="EMBL" id="JBFOLJ010000012">
    <property type="protein sequence ID" value="KAL2489980.1"/>
    <property type="molecule type" value="Genomic_DNA"/>
</dbReference>
<dbReference type="AlphaFoldDB" id="A0ABD1RNJ9"/>
<sequence>MSSITDPEPVLHQKSSNSPAEGDAKETSLTRKAECGFLFLKFSQLPPPFALFHQEFNLPNQIEHESVPLSTWSAKKPRKFWTYINSWRRRKYQQLIVPLQFYIVEEADVLFFFLELLDVVIKFFRMFNMVGALAPSNPSNSSFWMEDSFEMQVLLEPFSELEMEGPGENSSIYREVHPPYIIKNSNIKSLRNQIFQLATEDEGAKIDSQLILSPYCHGNYAFGWH</sequence>
<evidence type="ECO:0008006" key="4">
    <source>
        <dbReference type="Google" id="ProtNLM"/>
    </source>
</evidence>
<evidence type="ECO:0000313" key="2">
    <source>
        <dbReference type="EMBL" id="KAL2489980.1"/>
    </source>
</evidence>
<accession>A0ABD1RNJ9</accession>
<feature type="region of interest" description="Disordered" evidence="1">
    <location>
        <begin position="1"/>
        <end position="25"/>
    </location>
</feature>
<keyword evidence="3" id="KW-1185">Reference proteome</keyword>
<name>A0ABD1RNJ9_9LAMI</name>
<evidence type="ECO:0000313" key="3">
    <source>
        <dbReference type="Proteomes" id="UP001604277"/>
    </source>
</evidence>
<reference evidence="3" key="1">
    <citation type="submission" date="2024-07" db="EMBL/GenBank/DDBJ databases">
        <title>Two chromosome-level genome assemblies of Korean endemic species Abeliophyllum distichum and Forsythia ovata (Oleaceae).</title>
        <authorList>
            <person name="Jang H."/>
        </authorList>
    </citation>
    <scope>NUCLEOTIDE SEQUENCE [LARGE SCALE GENOMIC DNA]</scope>
</reference>
<comment type="caution">
    <text evidence="2">The sequence shown here is derived from an EMBL/GenBank/DDBJ whole genome shotgun (WGS) entry which is preliminary data.</text>
</comment>
<protein>
    <recommendedName>
        <fullName evidence="4">Maturase K</fullName>
    </recommendedName>
</protein>
<dbReference type="Proteomes" id="UP001604277">
    <property type="component" value="Unassembled WGS sequence"/>
</dbReference>
<organism evidence="2 3">
    <name type="scientific">Forsythia ovata</name>
    <dbReference type="NCBI Taxonomy" id="205694"/>
    <lineage>
        <taxon>Eukaryota</taxon>
        <taxon>Viridiplantae</taxon>
        <taxon>Streptophyta</taxon>
        <taxon>Embryophyta</taxon>
        <taxon>Tracheophyta</taxon>
        <taxon>Spermatophyta</taxon>
        <taxon>Magnoliopsida</taxon>
        <taxon>eudicotyledons</taxon>
        <taxon>Gunneridae</taxon>
        <taxon>Pentapetalae</taxon>
        <taxon>asterids</taxon>
        <taxon>lamiids</taxon>
        <taxon>Lamiales</taxon>
        <taxon>Oleaceae</taxon>
        <taxon>Forsythieae</taxon>
        <taxon>Forsythia</taxon>
    </lineage>
</organism>
<proteinExistence type="predicted"/>
<evidence type="ECO:0000256" key="1">
    <source>
        <dbReference type="SAM" id="MobiDB-lite"/>
    </source>
</evidence>
<gene>
    <name evidence="2" type="ORF">Fot_43272</name>
</gene>